<evidence type="ECO:0000313" key="2">
    <source>
        <dbReference type="EMBL" id="MCO6415601.1"/>
    </source>
</evidence>
<name>A0ABT1D117_9PROT</name>
<organism evidence="2 3">
    <name type="scientific">Siccirubricoccus soli</name>
    <dbReference type="NCBI Taxonomy" id="2899147"/>
    <lineage>
        <taxon>Bacteria</taxon>
        <taxon>Pseudomonadati</taxon>
        <taxon>Pseudomonadota</taxon>
        <taxon>Alphaproteobacteria</taxon>
        <taxon>Acetobacterales</taxon>
        <taxon>Roseomonadaceae</taxon>
        <taxon>Siccirubricoccus</taxon>
    </lineage>
</organism>
<sequence>MLRRVLLASLAALPAAAQEAPLTSLIGADMVALAAHPAVRVLLRNAARGRQQHVYEGLRLPGPPIALVGEHWLVGWGREGRRGLFLAFETKQEQLVLFLLVDGQPVYLSPRSTQWPPELAAPFADFSEGLRPE</sequence>
<dbReference type="EMBL" id="JAFIRR010000030">
    <property type="protein sequence ID" value="MCO6415601.1"/>
    <property type="molecule type" value="Genomic_DNA"/>
</dbReference>
<proteinExistence type="predicted"/>
<keyword evidence="1" id="KW-0732">Signal</keyword>
<keyword evidence="3" id="KW-1185">Reference proteome</keyword>
<evidence type="ECO:0000256" key="1">
    <source>
        <dbReference type="SAM" id="SignalP"/>
    </source>
</evidence>
<accession>A0ABT1D117</accession>
<dbReference type="Proteomes" id="UP001523392">
    <property type="component" value="Unassembled WGS sequence"/>
</dbReference>
<reference evidence="2 3" key="1">
    <citation type="submission" date="2021-12" db="EMBL/GenBank/DDBJ databases">
        <title>Siccirubricoccus leaddurans sp. nov., a high concentration Zn2+ tolerance bacterium.</title>
        <authorList>
            <person name="Cao Y."/>
        </authorList>
    </citation>
    <scope>NUCLEOTIDE SEQUENCE [LARGE SCALE GENOMIC DNA]</scope>
    <source>
        <strain evidence="2 3">KC 17139</strain>
    </source>
</reference>
<feature type="chain" id="PRO_5047096736" evidence="1">
    <location>
        <begin position="18"/>
        <end position="133"/>
    </location>
</feature>
<comment type="caution">
    <text evidence="2">The sequence shown here is derived from an EMBL/GenBank/DDBJ whole genome shotgun (WGS) entry which is preliminary data.</text>
</comment>
<dbReference type="RefSeq" id="WP_252952200.1">
    <property type="nucleotide sequence ID" value="NZ_JAFIRR010000030.1"/>
</dbReference>
<feature type="signal peptide" evidence="1">
    <location>
        <begin position="1"/>
        <end position="17"/>
    </location>
</feature>
<gene>
    <name evidence="2" type="ORF">JYK14_05335</name>
</gene>
<protein>
    <submittedName>
        <fullName evidence="2">Uncharacterized protein</fullName>
    </submittedName>
</protein>
<evidence type="ECO:0000313" key="3">
    <source>
        <dbReference type="Proteomes" id="UP001523392"/>
    </source>
</evidence>